<dbReference type="PATRIC" id="fig|1392540.3.peg.1479"/>
<feature type="domain" description="IstB-like ATP-binding" evidence="1">
    <location>
        <begin position="49"/>
        <end position="222"/>
    </location>
</feature>
<dbReference type="STRING" id="1392540.P256_01530"/>
<evidence type="ECO:0000259" key="1">
    <source>
        <dbReference type="Pfam" id="PF01695"/>
    </source>
</evidence>
<evidence type="ECO:0000313" key="2">
    <source>
        <dbReference type="EMBL" id="ESK38711.1"/>
    </source>
</evidence>
<keyword evidence="3" id="KW-1185">Reference proteome</keyword>
<name>V2TLM2_9GAMM</name>
<dbReference type="SUPFAM" id="SSF52540">
    <property type="entry name" value="P-loop containing nucleoside triphosphate hydrolases"/>
    <property type="match status" value="1"/>
</dbReference>
<dbReference type="EMBL" id="AYER01000006">
    <property type="protein sequence ID" value="ESK38711.1"/>
    <property type="molecule type" value="Genomic_DNA"/>
</dbReference>
<dbReference type="OrthoDB" id="5956003at2"/>
<dbReference type="PANTHER" id="PTHR30050:SF4">
    <property type="entry name" value="ATP-BINDING PROTEIN RV3427C IN INSERTION SEQUENCE-RELATED"/>
    <property type="match status" value="1"/>
</dbReference>
<dbReference type="GO" id="GO:0005524">
    <property type="term" value="F:ATP binding"/>
    <property type="evidence" value="ECO:0007669"/>
    <property type="project" value="InterPro"/>
</dbReference>
<dbReference type="GO" id="GO:0006260">
    <property type="term" value="P:DNA replication"/>
    <property type="evidence" value="ECO:0007669"/>
    <property type="project" value="TreeGrafter"/>
</dbReference>
<comment type="caution">
    <text evidence="2">The sequence shown here is derived from an EMBL/GenBank/DDBJ whole genome shotgun (WGS) entry which is preliminary data.</text>
</comment>
<dbReference type="AlphaFoldDB" id="V2TLM2"/>
<dbReference type="Proteomes" id="UP000023785">
    <property type="component" value="Unassembled WGS sequence"/>
</dbReference>
<dbReference type="HOGENOM" id="CLU_062999_3_1_6"/>
<dbReference type="PANTHER" id="PTHR30050">
    <property type="entry name" value="CHROMOSOMAL REPLICATION INITIATOR PROTEIN DNAA"/>
    <property type="match status" value="1"/>
</dbReference>
<dbReference type="RefSeq" id="WP_023273150.1">
    <property type="nucleotide sequence ID" value="NZ_KI530723.1"/>
</dbReference>
<dbReference type="Gene3D" id="3.40.50.300">
    <property type="entry name" value="P-loop containing nucleotide triphosphate hydrolases"/>
    <property type="match status" value="1"/>
</dbReference>
<proteinExistence type="predicted"/>
<dbReference type="InterPro" id="IPR002611">
    <property type="entry name" value="IstB_ATP-bd"/>
</dbReference>
<sequence>MNTMFEILQTKSVETEAFCPIHDKPIVEIAGIRICKECAKETLEEAHLIYEQELKQRLSKQKIKNSGLTQRYQNCGFKSFDITSPSQENAIKLCQAFAQQIISGLSPNLLLVGTPGTGKTHLSASIIRNILHNSMKSARYYTSAEISQKLMDTWSDPSRSESELIHHFTSFDLLVIDEYGLHDRHEKRLEMVHKVLYSRYDNMKPTMLISNFTLQKMQQNLGIRLWSRLHENNLIVIPCYWDDQRLID</sequence>
<dbReference type="Pfam" id="PF01695">
    <property type="entry name" value="IstB_IS21"/>
    <property type="match status" value="1"/>
</dbReference>
<dbReference type="InterPro" id="IPR027417">
    <property type="entry name" value="P-loop_NTPase"/>
</dbReference>
<protein>
    <recommendedName>
        <fullName evidence="1">IstB-like ATP-binding domain-containing protein</fullName>
    </recommendedName>
</protein>
<dbReference type="eggNOG" id="COG1484">
    <property type="taxonomic scope" value="Bacteria"/>
</dbReference>
<evidence type="ECO:0000313" key="3">
    <source>
        <dbReference type="Proteomes" id="UP000023785"/>
    </source>
</evidence>
<accession>V2TLM2</accession>
<organism evidence="2 3">
    <name type="scientific">Acinetobacter nectaris CIP 110549</name>
    <dbReference type="NCBI Taxonomy" id="1392540"/>
    <lineage>
        <taxon>Bacteria</taxon>
        <taxon>Pseudomonadati</taxon>
        <taxon>Pseudomonadota</taxon>
        <taxon>Gammaproteobacteria</taxon>
        <taxon>Moraxellales</taxon>
        <taxon>Moraxellaceae</taxon>
        <taxon>Acinetobacter</taxon>
    </lineage>
</organism>
<gene>
    <name evidence="2" type="ORF">P256_01530</name>
</gene>
<reference evidence="2 3" key="1">
    <citation type="submission" date="2013-10" db="EMBL/GenBank/DDBJ databases">
        <title>The Genome Sequence of Acinetobacter nectaris CIP 110549.</title>
        <authorList>
            <consortium name="The Broad Institute Genomics Platform"/>
            <consortium name="The Broad Institute Genome Sequencing Center for Infectious Disease"/>
            <person name="Cerqueira G."/>
            <person name="Feldgarden M."/>
            <person name="Courvalin P."/>
            <person name="Grillot-Courvalin C."/>
            <person name="Clermont D."/>
            <person name="Rocha E."/>
            <person name="Yoon E.-J."/>
            <person name="Nemec A."/>
            <person name="Young S.K."/>
            <person name="Zeng Q."/>
            <person name="Gargeya S."/>
            <person name="Fitzgerald M."/>
            <person name="Abouelleil A."/>
            <person name="Alvarado L."/>
            <person name="Berlin A.M."/>
            <person name="Chapman S.B."/>
            <person name="Gainer-Dewar J."/>
            <person name="Goldberg J."/>
            <person name="Gnerre S."/>
            <person name="Griggs A."/>
            <person name="Gujja S."/>
            <person name="Hansen M."/>
            <person name="Howarth C."/>
            <person name="Imamovic A."/>
            <person name="Ireland A."/>
            <person name="Larimer J."/>
            <person name="McCowan C."/>
            <person name="Murphy C."/>
            <person name="Pearson M."/>
            <person name="Poon T.W."/>
            <person name="Priest M."/>
            <person name="Roberts A."/>
            <person name="Saif S."/>
            <person name="Shea T."/>
            <person name="Sykes S."/>
            <person name="Wortman J."/>
            <person name="Nusbaum C."/>
            <person name="Birren B."/>
        </authorList>
    </citation>
    <scope>NUCLEOTIDE SEQUENCE [LARGE SCALE GENOMIC DNA]</scope>
    <source>
        <strain evidence="2 3">CIP 110549</strain>
    </source>
</reference>